<name>A0A2X4N3I4_9BACL</name>
<proteinExistence type="predicted"/>
<protein>
    <submittedName>
        <fullName evidence="1">DUF997 family protein</fullName>
    </submittedName>
</protein>
<dbReference type="AlphaFoldDB" id="A0A2X4N3I4"/>
<dbReference type="PANTHER" id="PTHR39174">
    <property type="entry name" value="INNER MEMBRANE PROTEIN-RELATED"/>
    <property type="match status" value="1"/>
</dbReference>
<dbReference type="InterPro" id="IPR010398">
    <property type="entry name" value="DUF997"/>
</dbReference>
<evidence type="ECO:0000313" key="1">
    <source>
        <dbReference type="EMBL" id="QGS09710.1"/>
    </source>
</evidence>
<gene>
    <name evidence="1" type="ORF">FOC49_07375</name>
</gene>
<dbReference type="Pfam" id="PF06196">
    <property type="entry name" value="DUF997"/>
    <property type="match status" value="1"/>
</dbReference>
<dbReference type="GeneID" id="93207222"/>
<accession>A0A2X4N3I4</accession>
<keyword evidence="2" id="KW-1185">Reference proteome</keyword>
<organism evidence="1 2">
    <name type="scientific">Gemella morbillorum</name>
    <dbReference type="NCBI Taxonomy" id="29391"/>
    <lineage>
        <taxon>Bacteria</taxon>
        <taxon>Bacillati</taxon>
        <taxon>Bacillota</taxon>
        <taxon>Bacilli</taxon>
        <taxon>Bacillales</taxon>
        <taxon>Gemellaceae</taxon>
        <taxon>Gemella</taxon>
    </lineage>
</organism>
<sequence length="81" mass="9584">MDKLKEKEGVVAVGLAVIHFVLWYYFAYIKYKDVAVKDYKYILGLPEWFFYSSVVVSILIIILVVIFTNLLFNKEIKEEKK</sequence>
<dbReference type="PANTHER" id="PTHR39174:SF1">
    <property type="entry name" value="INNER MEMBRANE PROTEIN"/>
    <property type="match status" value="1"/>
</dbReference>
<dbReference type="Proteomes" id="UP000425411">
    <property type="component" value="Chromosome"/>
</dbReference>
<reference evidence="1 2" key="1">
    <citation type="submission" date="2019-11" db="EMBL/GenBank/DDBJ databases">
        <title>FDA dAtabase for Regulatory Grade micrObial Sequences (FDA-ARGOS): Supporting development and validation of Infectious Disease Dx tests.</title>
        <authorList>
            <person name="Turner S."/>
            <person name="Byrd R."/>
            <person name="Tallon L."/>
            <person name="Sadzewicz L."/>
            <person name="Vavikolanu K."/>
            <person name="Mehta A."/>
            <person name="Aluvathingal J."/>
            <person name="Nadendla S."/>
            <person name="Myers T."/>
            <person name="Yan Y."/>
            <person name="Sichtig H."/>
        </authorList>
    </citation>
    <scope>NUCLEOTIDE SEQUENCE [LARGE SCALE GENOMIC DNA]</scope>
    <source>
        <strain evidence="1 2">FDAARGOS_741</strain>
    </source>
</reference>
<dbReference type="RefSeq" id="WP_004632439.1">
    <property type="nucleotide sequence ID" value="NZ_CP046314.1"/>
</dbReference>
<dbReference type="EMBL" id="CP046314">
    <property type="protein sequence ID" value="QGS09710.1"/>
    <property type="molecule type" value="Genomic_DNA"/>
</dbReference>
<evidence type="ECO:0000313" key="2">
    <source>
        <dbReference type="Proteomes" id="UP000425411"/>
    </source>
</evidence>